<gene>
    <name evidence="1" type="ORF">NYF23_05875</name>
</gene>
<keyword evidence="2" id="KW-1185">Reference proteome</keyword>
<dbReference type="Proteomes" id="UP001059934">
    <property type="component" value="Chromosome"/>
</dbReference>
<proteinExistence type="predicted"/>
<dbReference type="Gene3D" id="3.10.450.710">
    <property type="entry name" value="Tgt2/MlaC"/>
    <property type="match status" value="1"/>
</dbReference>
<name>A0ABY5TQP0_9GAMM</name>
<evidence type="ECO:0000313" key="2">
    <source>
        <dbReference type="Proteomes" id="UP001059934"/>
    </source>
</evidence>
<dbReference type="Pfam" id="PF05494">
    <property type="entry name" value="MlaC"/>
    <property type="match status" value="1"/>
</dbReference>
<dbReference type="PANTHER" id="PTHR36573:SF1">
    <property type="entry name" value="INTERMEMBRANE PHOSPHOLIPID TRANSPORT SYSTEM BINDING PROTEIN MLAC"/>
    <property type="match status" value="1"/>
</dbReference>
<dbReference type="InterPro" id="IPR042245">
    <property type="entry name" value="Tgt2/MlaC_sf"/>
</dbReference>
<reference evidence="1" key="1">
    <citation type="submission" date="2022-08" db="EMBL/GenBank/DDBJ databases">
        <title>Catabolic pathway analysis in culturable SAR92 clade bacteria reveals their overlooked roles in DMSP degradation in coastal seas.</title>
        <authorList>
            <person name="He X."/>
            <person name="Zhang X."/>
            <person name="Zhang Y."/>
        </authorList>
    </citation>
    <scope>NUCLEOTIDE SEQUENCE</scope>
    <source>
        <strain evidence="1">H455</strain>
    </source>
</reference>
<dbReference type="InterPro" id="IPR008869">
    <property type="entry name" value="MlaC/ttg2D"/>
</dbReference>
<sequence>MHQINRIGKCLLAAALFFIFELGVAKGQVPVLTEVEKQFAPLFSEISLQLSTDKQRYLRDPMAYQDFIDLRLRPLWDIASTARALVGRQNFAAMTRTQRQDLIVAVRNTLARYAFEGLEKYSGQQFQIVDIVINQHASMGWVQVLMESSLIPDIILDVLIKQTDPEKGIWQAVDIRFKGITYVSVKKHSFRETIEEQGIDRLITDLNRKNREYFADICSKTQSSGRAPCVLRAE</sequence>
<dbReference type="EMBL" id="CP103416">
    <property type="protein sequence ID" value="UVW36138.1"/>
    <property type="molecule type" value="Genomic_DNA"/>
</dbReference>
<dbReference type="PANTHER" id="PTHR36573">
    <property type="entry name" value="INTERMEMBRANE PHOSPHOLIPID TRANSPORT SYSTEM BINDING PROTEIN MLAC"/>
    <property type="match status" value="1"/>
</dbReference>
<organism evidence="1 2">
    <name type="scientific">SAR92 clade bacterium H455</name>
    <dbReference type="NCBI Taxonomy" id="2974818"/>
    <lineage>
        <taxon>Bacteria</taxon>
        <taxon>Pseudomonadati</taxon>
        <taxon>Pseudomonadota</taxon>
        <taxon>Gammaproteobacteria</taxon>
        <taxon>Cellvibrionales</taxon>
        <taxon>Porticoccaceae</taxon>
        <taxon>SAR92 clade</taxon>
    </lineage>
</organism>
<evidence type="ECO:0000313" key="1">
    <source>
        <dbReference type="EMBL" id="UVW36138.1"/>
    </source>
</evidence>
<accession>A0ABY5TQP0</accession>
<protein>
    <submittedName>
        <fullName evidence="1">ABC transporter substrate-binding protein</fullName>
    </submittedName>
</protein>